<evidence type="ECO:0000259" key="3">
    <source>
        <dbReference type="Pfam" id="PF17802"/>
    </source>
</evidence>
<dbReference type="RefSeq" id="WP_126197861.1">
    <property type="nucleotide sequence ID" value="NZ_CP085954.1"/>
</dbReference>
<evidence type="ECO:0000313" key="4">
    <source>
        <dbReference type="EMBL" id="MBS4099718.1"/>
    </source>
</evidence>
<sequence>MSADIAAGGITNEEDAMWNPNRRNRIRRALVLPAAFVPMLGLVPAVAGAEPTTPAPAPVTTPAPTTTTTPPAPTPPRTSTPTAPATTPTAPATTPSPTITLPTTPLPTTTPPPQGPPGRLTVAAVQIIDAKTQGIGVPGATVRVQGCSGGPAATLSHGGATTVTGPCVRATVERVPTNWHLVSPSVQTRTSTSGRVDFLFSLERGGIVPPTSTTPPPNRHVRFTLAARDQDGRGVASEYAVAECDTWRPLGGARTDGAGDGGGAFPRDCVSVVPTAWPSSCVLLGPNAYSRVEGNGVNRLAFRFRCGVTVPPGEVETEGTLVKTDRVTGAPLAGASFVISRCGSDEAIRAVTTGENGVAAFALPSGCYRATETAAPAGYVRDAAAVPFEVRLTPRFEVRVTNTKIGAGPVVRNPGVRVPIASIPSGRSL</sequence>
<name>A0A3P8L5B9_TSUPA</name>
<feature type="chain" id="PRO_5018334197" evidence="2">
    <location>
        <begin position="50"/>
        <end position="429"/>
    </location>
</feature>
<organism evidence="5 6">
    <name type="scientific">Tsukamurella paurometabola</name>
    <name type="common">Corynebacterium paurometabolum</name>
    <dbReference type="NCBI Taxonomy" id="2061"/>
    <lineage>
        <taxon>Bacteria</taxon>
        <taxon>Bacillati</taxon>
        <taxon>Actinomycetota</taxon>
        <taxon>Actinomycetes</taxon>
        <taxon>Mycobacteriales</taxon>
        <taxon>Tsukamurellaceae</taxon>
        <taxon>Tsukamurella</taxon>
    </lineage>
</organism>
<dbReference type="Proteomes" id="UP000271626">
    <property type="component" value="Chromosome"/>
</dbReference>
<evidence type="ECO:0000256" key="2">
    <source>
        <dbReference type="SAM" id="SignalP"/>
    </source>
</evidence>
<reference evidence="5 6" key="1">
    <citation type="submission" date="2018-12" db="EMBL/GenBank/DDBJ databases">
        <authorList>
            <consortium name="Pathogen Informatics"/>
        </authorList>
    </citation>
    <scope>NUCLEOTIDE SEQUENCE [LARGE SCALE GENOMIC DNA]</scope>
    <source>
        <strain evidence="5 6">NCTC10741</strain>
    </source>
</reference>
<evidence type="ECO:0000313" key="5">
    <source>
        <dbReference type="EMBL" id="VDR40865.1"/>
    </source>
</evidence>
<feature type="compositionally biased region" description="Pro residues" evidence="1">
    <location>
        <begin position="104"/>
        <end position="116"/>
    </location>
</feature>
<evidence type="ECO:0000313" key="7">
    <source>
        <dbReference type="Proteomes" id="UP000676853"/>
    </source>
</evidence>
<proteinExistence type="predicted"/>
<dbReference type="Gene3D" id="2.60.40.10">
    <property type="entry name" value="Immunoglobulins"/>
    <property type="match status" value="1"/>
</dbReference>
<feature type="region of interest" description="Disordered" evidence="1">
    <location>
        <begin position="51"/>
        <end position="119"/>
    </location>
</feature>
<dbReference type="AlphaFoldDB" id="A0A3P8L5B9"/>
<reference evidence="4 7" key="2">
    <citation type="submission" date="2021-04" db="EMBL/GenBank/DDBJ databases">
        <title>Whole genome sequence analysis of a thiophenic sulfur metabolizing bacteria.</title>
        <authorList>
            <person name="Akhtar N."/>
            <person name="Akram J."/>
            <person name="Aslam A."/>
        </authorList>
    </citation>
    <scope>NUCLEOTIDE SEQUENCE [LARGE SCALE GENOMIC DNA]</scope>
    <source>
        <strain evidence="4 7">3OW</strain>
    </source>
</reference>
<accession>A0A3P8L5B9</accession>
<keyword evidence="7" id="KW-1185">Reference proteome</keyword>
<protein>
    <submittedName>
        <fullName evidence="4">Prealbumin-like fold domain-containing protein</fullName>
    </submittedName>
    <submittedName>
        <fullName evidence="5">Predicted outer membrane protein</fullName>
    </submittedName>
</protein>
<dbReference type="InterPro" id="IPR013783">
    <property type="entry name" value="Ig-like_fold"/>
</dbReference>
<gene>
    <name evidence="4" type="ORF">KFZ73_00570</name>
    <name evidence="5" type="ORF">NCTC10741_04029</name>
</gene>
<feature type="compositionally biased region" description="Low complexity" evidence="1">
    <location>
        <begin position="79"/>
        <end position="103"/>
    </location>
</feature>
<keyword evidence="2" id="KW-0732">Signal</keyword>
<feature type="domain" description="SpaA-like prealbumin fold" evidence="3">
    <location>
        <begin position="320"/>
        <end position="404"/>
    </location>
</feature>
<dbReference type="OrthoDB" id="9804660at2"/>
<dbReference type="InterPro" id="IPR041033">
    <property type="entry name" value="SpaA_PFL_dom_1"/>
</dbReference>
<feature type="signal peptide" evidence="2">
    <location>
        <begin position="1"/>
        <end position="49"/>
    </location>
</feature>
<dbReference type="EMBL" id="LR131273">
    <property type="protein sequence ID" value="VDR40865.1"/>
    <property type="molecule type" value="Genomic_DNA"/>
</dbReference>
<dbReference type="GO" id="GO:0005975">
    <property type="term" value="P:carbohydrate metabolic process"/>
    <property type="evidence" value="ECO:0007669"/>
    <property type="project" value="UniProtKB-ARBA"/>
</dbReference>
<dbReference type="EMBL" id="JAGXOE010000001">
    <property type="protein sequence ID" value="MBS4099718.1"/>
    <property type="molecule type" value="Genomic_DNA"/>
</dbReference>
<evidence type="ECO:0000313" key="6">
    <source>
        <dbReference type="Proteomes" id="UP000271626"/>
    </source>
</evidence>
<evidence type="ECO:0000256" key="1">
    <source>
        <dbReference type="SAM" id="MobiDB-lite"/>
    </source>
</evidence>
<dbReference type="Pfam" id="PF17802">
    <property type="entry name" value="SpaA"/>
    <property type="match status" value="1"/>
</dbReference>
<dbReference type="Proteomes" id="UP000676853">
    <property type="component" value="Unassembled WGS sequence"/>
</dbReference>